<accession>A0A2S9SPU6</accession>
<dbReference type="Proteomes" id="UP000239065">
    <property type="component" value="Unassembled WGS sequence"/>
</dbReference>
<organism evidence="1 2">
    <name type="scientific">Aliarcobacter cryaerophilus</name>
    <dbReference type="NCBI Taxonomy" id="28198"/>
    <lineage>
        <taxon>Bacteria</taxon>
        <taxon>Pseudomonadati</taxon>
        <taxon>Campylobacterota</taxon>
        <taxon>Epsilonproteobacteria</taxon>
        <taxon>Campylobacterales</taxon>
        <taxon>Arcobacteraceae</taxon>
        <taxon>Aliarcobacter</taxon>
    </lineage>
</organism>
<reference evidence="1 2" key="1">
    <citation type="submission" date="2017-09" db="EMBL/GenBank/DDBJ databases">
        <title>Reassesment of A. cryaerophilus.</title>
        <authorList>
            <person name="Perez-Cataluna A."/>
            <person name="Collado L."/>
            <person name="Salgado O."/>
            <person name="Lefinanco V."/>
            <person name="Figueras M.J."/>
        </authorList>
    </citation>
    <scope>NUCLEOTIDE SEQUENCE [LARGE SCALE GENOMIC DNA]</scope>
    <source>
        <strain evidence="1 2">LMG 9861</strain>
    </source>
</reference>
<comment type="caution">
    <text evidence="1">The sequence shown here is derived from an EMBL/GenBank/DDBJ whole genome shotgun (WGS) entry which is preliminary data.</text>
</comment>
<proteinExistence type="predicted"/>
<dbReference type="RefSeq" id="WP_105908632.1">
    <property type="nucleotide sequence ID" value="NZ_JAMXEK010000005.1"/>
</dbReference>
<gene>
    <name evidence="1" type="ORF">CJ669_02975</name>
</gene>
<evidence type="ECO:0000313" key="2">
    <source>
        <dbReference type="Proteomes" id="UP000239065"/>
    </source>
</evidence>
<name>A0A2S9SPU6_9BACT</name>
<dbReference type="AlphaFoldDB" id="A0A2S9SPU6"/>
<sequence length="65" mass="7641">MKALNLKIKDEYFDRIVSFLELLPKNSIVIEKDSKQQKLDEIKQTIIKSKKDVEDGKIKIVRKIP</sequence>
<protein>
    <submittedName>
        <fullName evidence="1">Uncharacterized protein</fullName>
    </submittedName>
</protein>
<evidence type="ECO:0000313" key="1">
    <source>
        <dbReference type="EMBL" id="PRM88611.1"/>
    </source>
</evidence>
<dbReference type="EMBL" id="NXGJ01000002">
    <property type="protein sequence ID" value="PRM88611.1"/>
    <property type="molecule type" value="Genomic_DNA"/>
</dbReference>